<evidence type="ECO:0000256" key="2">
    <source>
        <dbReference type="ARBA" id="ARBA00022692"/>
    </source>
</evidence>
<feature type="transmembrane region" description="Helical" evidence="6">
    <location>
        <begin position="132"/>
        <end position="152"/>
    </location>
</feature>
<keyword evidence="3 6" id="KW-1133">Transmembrane helix</keyword>
<evidence type="ECO:0000256" key="3">
    <source>
        <dbReference type="ARBA" id="ARBA00022989"/>
    </source>
</evidence>
<evidence type="ECO:0000259" key="7">
    <source>
        <dbReference type="Pfam" id="PF10277"/>
    </source>
</evidence>
<comment type="caution">
    <text evidence="8">The sequence shown here is derived from an EMBL/GenBank/DDBJ whole genome shotgun (WGS) entry which is preliminary data.</text>
</comment>
<feature type="region of interest" description="Disordered" evidence="5">
    <location>
        <begin position="236"/>
        <end position="268"/>
    </location>
</feature>
<comment type="subcellular location">
    <subcellularLocation>
        <location evidence="1">Endomembrane system</location>
        <topology evidence="1">Multi-pass membrane protein</topology>
    </subcellularLocation>
</comment>
<evidence type="ECO:0000313" key="9">
    <source>
        <dbReference type="Proteomes" id="UP001642502"/>
    </source>
</evidence>
<dbReference type="PANTHER" id="PTHR21324:SF2">
    <property type="entry name" value="EG:22E5.9 PROTEIN"/>
    <property type="match status" value="1"/>
</dbReference>
<feature type="transmembrane region" description="Helical" evidence="6">
    <location>
        <begin position="61"/>
        <end position="79"/>
    </location>
</feature>
<evidence type="ECO:0000256" key="1">
    <source>
        <dbReference type="ARBA" id="ARBA00004127"/>
    </source>
</evidence>
<reference evidence="8 9" key="1">
    <citation type="submission" date="2024-01" db="EMBL/GenBank/DDBJ databases">
        <authorList>
            <person name="Allen C."/>
            <person name="Tagirdzhanova G."/>
        </authorList>
    </citation>
    <scope>NUCLEOTIDE SEQUENCE [LARGE SCALE GENOMIC DNA]</scope>
    <source>
        <strain evidence="8 9">CBS 119000</strain>
    </source>
</reference>
<keyword evidence="9" id="KW-1185">Reference proteome</keyword>
<dbReference type="PANTHER" id="PTHR21324">
    <property type="entry name" value="FASTING-INDUCIBLE INTEGRAL MEMBRANE PROTEIN TM6P1-RELATED"/>
    <property type="match status" value="1"/>
</dbReference>
<evidence type="ECO:0000313" key="8">
    <source>
        <dbReference type="EMBL" id="CAK7270587.1"/>
    </source>
</evidence>
<feature type="transmembrane region" description="Helical" evidence="6">
    <location>
        <begin position="204"/>
        <end position="224"/>
    </location>
</feature>
<sequence>MYRPSYFFLPILSGCVWLGMLLGMMIGWVVDTDRKHYVSMDPNQHVAYISDIGASPKFKPMFIALCIVTTVTLDLSFLADRWLRHAGRLTPNGSRGEKTLAVLTICFALLGTAGLILLSIFDVAHHKKMHDGFLLCFLGGYVLSAVCICWEYQRLGKHNRDRRVLRISFWVKLTFVLIEIVLAIIFVGLTFSHHTNEGAIVEWIIAYIFAFYIFSFTIDLYPAVYTRHISQRIHEKTGGMASSHSDHTVHPSDGTNASGTTIAHDGPITASEMEAARTADGRYRGCSVSGADNMASSAQANIPAGHYDTSYGESAARATRPSRANSATVGTASRETSLGSHGQQQAYQPSRTYQ</sequence>
<dbReference type="Pfam" id="PF10277">
    <property type="entry name" value="Frag1"/>
    <property type="match status" value="1"/>
</dbReference>
<feature type="domain" description="CWH43-like N-terminal" evidence="7">
    <location>
        <begin position="6"/>
        <end position="222"/>
    </location>
</feature>
<dbReference type="Proteomes" id="UP001642502">
    <property type="component" value="Unassembled WGS sequence"/>
</dbReference>
<proteinExistence type="predicted"/>
<keyword evidence="4 6" id="KW-0472">Membrane</keyword>
<dbReference type="PROSITE" id="PS51257">
    <property type="entry name" value="PROKAR_LIPOPROTEIN"/>
    <property type="match status" value="1"/>
</dbReference>
<gene>
    <name evidence="8" type="ORF">SEPCBS119000_004168</name>
</gene>
<feature type="region of interest" description="Disordered" evidence="5">
    <location>
        <begin position="311"/>
        <end position="354"/>
    </location>
</feature>
<keyword evidence="2 6" id="KW-0812">Transmembrane</keyword>
<protein>
    <recommendedName>
        <fullName evidence="7">CWH43-like N-terminal domain-containing protein</fullName>
    </recommendedName>
</protein>
<dbReference type="InterPro" id="IPR050911">
    <property type="entry name" value="DRAM/TMEM150_Autophagy_Mod"/>
</dbReference>
<evidence type="ECO:0000256" key="6">
    <source>
        <dbReference type="SAM" id="Phobius"/>
    </source>
</evidence>
<feature type="transmembrane region" description="Helical" evidence="6">
    <location>
        <begin position="100"/>
        <end position="120"/>
    </location>
</feature>
<evidence type="ECO:0000256" key="4">
    <source>
        <dbReference type="ARBA" id="ARBA00023136"/>
    </source>
</evidence>
<feature type="compositionally biased region" description="Polar residues" evidence="5">
    <location>
        <begin position="322"/>
        <end position="354"/>
    </location>
</feature>
<organism evidence="8 9">
    <name type="scientific">Sporothrix epigloea</name>
    <dbReference type="NCBI Taxonomy" id="1892477"/>
    <lineage>
        <taxon>Eukaryota</taxon>
        <taxon>Fungi</taxon>
        <taxon>Dikarya</taxon>
        <taxon>Ascomycota</taxon>
        <taxon>Pezizomycotina</taxon>
        <taxon>Sordariomycetes</taxon>
        <taxon>Sordariomycetidae</taxon>
        <taxon>Ophiostomatales</taxon>
        <taxon>Ophiostomataceae</taxon>
        <taxon>Sporothrix</taxon>
    </lineage>
</organism>
<dbReference type="EMBL" id="CAWUON010000060">
    <property type="protein sequence ID" value="CAK7270587.1"/>
    <property type="molecule type" value="Genomic_DNA"/>
</dbReference>
<accession>A0ABP0DUE2</accession>
<feature type="transmembrane region" description="Helical" evidence="6">
    <location>
        <begin position="173"/>
        <end position="192"/>
    </location>
</feature>
<feature type="transmembrane region" description="Helical" evidence="6">
    <location>
        <begin position="7"/>
        <end position="30"/>
    </location>
</feature>
<dbReference type="InterPro" id="IPR019402">
    <property type="entry name" value="CWH43_N"/>
</dbReference>
<name>A0ABP0DUE2_9PEZI</name>
<evidence type="ECO:0000256" key="5">
    <source>
        <dbReference type="SAM" id="MobiDB-lite"/>
    </source>
</evidence>